<dbReference type="Pfam" id="PF01381">
    <property type="entry name" value="HTH_3"/>
    <property type="match status" value="1"/>
</dbReference>
<proteinExistence type="predicted"/>
<sequence>MSIFGERFKALRLEKDLSMQALGDLIGVGKSTIASYESGDKKPKTARLKQIADLFEVSTDYLLGTSDDPLTKETSRNLAILLKESNDFHYNGIPLSEEDLQLFNNILERMLKDVKEKSPNQAQTNEQEQE</sequence>
<dbReference type="Proteomes" id="UP000481030">
    <property type="component" value="Unassembled WGS sequence"/>
</dbReference>
<name>A0A6L3V4K1_9BACI</name>
<evidence type="ECO:0000259" key="2">
    <source>
        <dbReference type="PROSITE" id="PS50943"/>
    </source>
</evidence>
<organism evidence="3 4">
    <name type="scientific">Cytobacillus depressus</name>
    <dbReference type="NCBI Taxonomy" id="1602942"/>
    <lineage>
        <taxon>Bacteria</taxon>
        <taxon>Bacillati</taxon>
        <taxon>Bacillota</taxon>
        <taxon>Bacilli</taxon>
        <taxon>Bacillales</taxon>
        <taxon>Bacillaceae</taxon>
        <taxon>Cytobacillus</taxon>
    </lineage>
</organism>
<dbReference type="EMBL" id="WBOS01000022">
    <property type="protein sequence ID" value="KAB2328959.1"/>
    <property type="molecule type" value="Genomic_DNA"/>
</dbReference>
<gene>
    <name evidence="3" type="ORF">F7731_23700</name>
</gene>
<evidence type="ECO:0000256" key="1">
    <source>
        <dbReference type="ARBA" id="ARBA00023125"/>
    </source>
</evidence>
<keyword evidence="4" id="KW-1185">Reference proteome</keyword>
<dbReference type="SMART" id="SM00530">
    <property type="entry name" value="HTH_XRE"/>
    <property type="match status" value="1"/>
</dbReference>
<dbReference type="InterPro" id="IPR010982">
    <property type="entry name" value="Lambda_DNA-bd_dom_sf"/>
</dbReference>
<dbReference type="RefSeq" id="WP_151537257.1">
    <property type="nucleotide sequence ID" value="NZ_WBOS01000022.1"/>
</dbReference>
<accession>A0A6L3V4K1</accession>
<dbReference type="PANTHER" id="PTHR46558">
    <property type="entry name" value="TRACRIPTIONAL REGULATORY PROTEIN-RELATED-RELATED"/>
    <property type="match status" value="1"/>
</dbReference>
<keyword evidence="1" id="KW-0238">DNA-binding</keyword>
<dbReference type="AlphaFoldDB" id="A0A6L3V4K1"/>
<dbReference type="GO" id="GO:0003677">
    <property type="term" value="F:DNA binding"/>
    <property type="evidence" value="ECO:0007669"/>
    <property type="project" value="UniProtKB-KW"/>
</dbReference>
<dbReference type="InterPro" id="IPR001387">
    <property type="entry name" value="Cro/C1-type_HTH"/>
</dbReference>
<protein>
    <submittedName>
        <fullName evidence="3">Helix-turn-helix transcriptional regulator</fullName>
    </submittedName>
</protein>
<dbReference type="Gene3D" id="1.10.260.40">
    <property type="entry name" value="lambda repressor-like DNA-binding domains"/>
    <property type="match status" value="1"/>
</dbReference>
<dbReference type="SUPFAM" id="SSF47413">
    <property type="entry name" value="lambda repressor-like DNA-binding domains"/>
    <property type="match status" value="1"/>
</dbReference>
<evidence type="ECO:0000313" key="4">
    <source>
        <dbReference type="Proteomes" id="UP000481030"/>
    </source>
</evidence>
<evidence type="ECO:0000313" key="3">
    <source>
        <dbReference type="EMBL" id="KAB2328959.1"/>
    </source>
</evidence>
<dbReference type="CDD" id="cd00093">
    <property type="entry name" value="HTH_XRE"/>
    <property type="match status" value="1"/>
</dbReference>
<comment type="caution">
    <text evidence="3">The sequence shown here is derived from an EMBL/GenBank/DDBJ whole genome shotgun (WGS) entry which is preliminary data.</text>
</comment>
<feature type="domain" description="HTH cro/C1-type" evidence="2">
    <location>
        <begin position="8"/>
        <end position="62"/>
    </location>
</feature>
<dbReference type="PROSITE" id="PS50943">
    <property type="entry name" value="HTH_CROC1"/>
    <property type="match status" value="1"/>
</dbReference>
<dbReference type="PANTHER" id="PTHR46558:SF14">
    <property type="entry name" value="HTH-TYPE TRANSCRIPTIONAL REGULATOR ANSR"/>
    <property type="match status" value="1"/>
</dbReference>
<dbReference type="OrthoDB" id="8115576at2"/>
<reference evidence="3 4" key="1">
    <citation type="journal article" date="2016" name="Antonie Van Leeuwenhoek">
        <title>Bacillus depressus sp. nov., isolated from soil of a sunflower field.</title>
        <authorList>
            <person name="Wei X."/>
            <person name="Xin D."/>
            <person name="Xin Y."/>
            <person name="Zhang H."/>
            <person name="Wang T."/>
            <person name="Zhang J."/>
        </authorList>
    </citation>
    <scope>NUCLEOTIDE SEQUENCE [LARGE SCALE GENOMIC DNA]</scope>
    <source>
        <strain evidence="3 4">BZ1</strain>
    </source>
</reference>